<dbReference type="Proteomes" id="UP000288215">
    <property type="component" value="Unassembled WGS sequence"/>
</dbReference>
<protein>
    <submittedName>
        <fullName evidence="4">AIR Synthase, TMP kinase, hydrogenase maturation protein HypE superfamily</fullName>
    </submittedName>
</protein>
<feature type="domain" description="PurM-like C-terminal" evidence="3">
    <location>
        <begin position="155"/>
        <end position="309"/>
    </location>
</feature>
<dbReference type="InterPro" id="IPR036921">
    <property type="entry name" value="PurM-like_N_sf"/>
</dbReference>
<dbReference type="PANTHER" id="PTHR30303:SF4">
    <property type="entry name" value="HYDROGENASE EXPRESSION_FORMATION PROTEIN HYPE"/>
    <property type="match status" value="1"/>
</dbReference>
<accession>A0A444L8Z2</accession>
<comment type="similarity">
    <text evidence="1">Belongs to the HypE family.</text>
</comment>
<proteinExistence type="inferred from homology"/>
<comment type="caution">
    <text evidence="4">The sequence shown here is derived from an EMBL/GenBank/DDBJ whole genome shotgun (WGS) entry which is preliminary data.</text>
</comment>
<evidence type="ECO:0000259" key="3">
    <source>
        <dbReference type="Pfam" id="PF02769"/>
    </source>
</evidence>
<evidence type="ECO:0000313" key="4">
    <source>
        <dbReference type="EMBL" id="RWX74051.1"/>
    </source>
</evidence>
<keyword evidence="4" id="KW-0808">Transferase</keyword>
<dbReference type="GO" id="GO:0051604">
    <property type="term" value="P:protein maturation"/>
    <property type="evidence" value="ECO:0007669"/>
    <property type="project" value="TreeGrafter"/>
</dbReference>
<dbReference type="InterPro" id="IPR016188">
    <property type="entry name" value="PurM-like_N"/>
</dbReference>
<dbReference type="SUPFAM" id="SSF55326">
    <property type="entry name" value="PurM N-terminal domain-like"/>
    <property type="match status" value="1"/>
</dbReference>
<dbReference type="GO" id="GO:0016301">
    <property type="term" value="F:kinase activity"/>
    <property type="evidence" value="ECO:0007669"/>
    <property type="project" value="UniProtKB-KW"/>
</dbReference>
<dbReference type="Gene3D" id="3.90.650.10">
    <property type="entry name" value="PurM-like C-terminal domain"/>
    <property type="match status" value="1"/>
</dbReference>
<dbReference type="Pfam" id="PF00586">
    <property type="entry name" value="AIRS"/>
    <property type="match status" value="1"/>
</dbReference>
<dbReference type="InterPro" id="IPR036676">
    <property type="entry name" value="PurM-like_C_sf"/>
</dbReference>
<gene>
    <name evidence="4" type="ORF">Metus_0076</name>
</gene>
<dbReference type="AlphaFoldDB" id="A0A444L8Z2"/>
<dbReference type="CDD" id="cd06061">
    <property type="entry name" value="PurM-like1"/>
    <property type="match status" value="1"/>
</dbReference>
<dbReference type="InterPro" id="IPR010918">
    <property type="entry name" value="PurM-like_C_dom"/>
</dbReference>
<name>A0A444L8Z2_METS7</name>
<dbReference type="PANTHER" id="PTHR30303">
    <property type="entry name" value="HYDROGENASE ISOENZYMES FORMATION PROTEIN HYPE"/>
    <property type="match status" value="1"/>
</dbReference>
<feature type="domain" description="PurM-like N-terminal" evidence="2">
    <location>
        <begin position="36"/>
        <end position="142"/>
    </location>
</feature>
<dbReference type="InterPro" id="IPR011854">
    <property type="entry name" value="HypE"/>
</dbReference>
<keyword evidence="4" id="KW-0418">Kinase</keyword>
<dbReference type="SUPFAM" id="SSF56042">
    <property type="entry name" value="PurM C-terminal domain-like"/>
    <property type="match status" value="1"/>
</dbReference>
<evidence type="ECO:0000313" key="5">
    <source>
        <dbReference type="Proteomes" id="UP000288215"/>
    </source>
</evidence>
<dbReference type="PIRSF" id="PIRSF005644">
    <property type="entry name" value="Hdrgns_mtr_HypE"/>
    <property type="match status" value="1"/>
</dbReference>
<dbReference type="EMBL" id="RXGA01000001">
    <property type="protein sequence ID" value="RWX74051.1"/>
    <property type="molecule type" value="Genomic_DNA"/>
</dbReference>
<dbReference type="Pfam" id="PF02769">
    <property type="entry name" value="AIRS_C"/>
    <property type="match status" value="1"/>
</dbReference>
<evidence type="ECO:0000256" key="1">
    <source>
        <dbReference type="ARBA" id="ARBA00006243"/>
    </source>
</evidence>
<organism evidence="4 5">
    <name type="scientific">Methanosuratincola subterraneus</name>
    <dbReference type="NCBI Taxonomy" id="2593994"/>
    <lineage>
        <taxon>Archaea</taxon>
        <taxon>Thermoproteota</taxon>
        <taxon>Methanosuratincolia</taxon>
        <taxon>Candidatus Methanomethylicales</taxon>
        <taxon>Candidatus Methanomethylicaceae</taxon>
        <taxon>Candidatus Methanosuratincola (ex Vanwonterghem et al. 2016)</taxon>
    </lineage>
</organism>
<evidence type="ECO:0000259" key="2">
    <source>
        <dbReference type="Pfam" id="PF00586"/>
    </source>
</evidence>
<dbReference type="Gene3D" id="3.30.1330.10">
    <property type="entry name" value="PurM-like, N-terminal domain"/>
    <property type="match status" value="1"/>
</dbReference>
<reference evidence="4 5" key="1">
    <citation type="submission" date="2018-12" db="EMBL/GenBank/DDBJ databases">
        <title>The complete genome of the methanogenic archaea of the candidate phylum Verstraetearchaeota, obtained from the metagenome of underground thermal water.</title>
        <authorList>
            <person name="Kadnikov V.V."/>
            <person name="Mardanov A.V."/>
            <person name="Beletsky A.V."/>
            <person name="Karnachuk O.V."/>
            <person name="Ravin N.V."/>
        </authorList>
    </citation>
    <scope>NUCLEOTIDE SEQUENCE [LARGE SCALE GENOMIC DNA]</scope>
    <source>
        <strain evidence="4">Ch88</strain>
    </source>
</reference>
<sequence length="335" mass="35249">MTKMGIGKIPNSLLKRIVLSQLGVGDPDVLVGPGIGEDAAIISHGGGELAFKSDPITGSVEEVGILAVYVNANDIASRGAVPRWFLGCILLPPGSSESDLDRICRQIDSAAKELRIAVVGGHTEVTDGTTRPIVVGSMIGVVKNSRFITTGGSSPGDLVYMTKAAGIEGTVILSSDPRIEKSLGEVFVRKCKSMLPKVNVVSECTLLADQEGVTSMHDVTEGGILGCAWEIAEASSSGIFIDLSCVRVLDETWSLCSELGLDPFRLMGSGAVLFTVRAGSEALVEASLSKAGIQYSRIGVIVGPHEGRLFRDLEGRLFSIPPPGSDELWRARTKG</sequence>